<dbReference type="GO" id="GO:0051604">
    <property type="term" value="P:protein maturation"/>
    <property type="evidence" value="ECO:0007669"/>
    <property type="project" value="TreeGrafter"/>
</dbReference>
<evidence type="ECO:0000256" key="1">
    <source>
        <dbReference type="PIRSR" id="PIRSR600246-1"/>
    </source>
</evidence>
<evidence type="ECO:0000256" key="2">
    <source>
        <dbReference type="PIRSR" id="PIRSR600246-3"/>
    </source>
</evidence>
<dbReference type="Pfam" id="PF01112">
    <property type="entry name" value="Asparaginase_2"/>
    <property type="match status" value="1"/>
</dbReference>
<name>A0A448YL05_BRENA</name>
<keyword evidence="4" id="KW-1185">Reference proteome</keyword>
<dbReference type="STRING" id="13370.A0A448YL05"/>
<dbReference type="InterPro" id="IPR000246">
    <property type="entry name" value="Peptidase_T2"/>
</dbReference>
<gene>
    <name evidence="3" type="ORF">BRENAR_LOCUS2355</name>
</gene>
<feature type="active site" description="Nucleophile" evidence="1">
    <location>
        <position position="191"/>
    </location>
</feature>
<dbReference type="OrthoDB" id="77601at2759"/>
<dbReference type="PANTHER" id="PTHR10188">
    <property type="entry name" value="L-ASPARAGINASE"/>
    <property type="match status" value="1"/>
</dbReference>
<sequence>MSIESTNIILVHLGAGKHSDQNRQVLKALLALAIRHGDPRKNTDFTCPIGEDMRPFEDSFKALTGISRIVEDSELTNTGFGSSVTRYGDVFCDSSACALDIERGKLYQHALVMNSSRYPIENTIQELSEACSVHRMWSLGITPPLMRVGCVEPDPSLISSRMAQIYSDYKDSLDGESSIGKISHPQGVSDTVGIAVIKPARSIVTATSSGGNLFKEPGRIGCAGVVGSAIYSATSSTDQEITVTVMCSGNGEDIIQMGLAKSVCEHLIGHYREDSSLLACEMVADHVLNISPHFKLRALDDDYKELVYVGLVGYVELNERGKLRKLIFYYHTTQTMVFGYMTSGSQYEYRFSELRKGKREQMGEFLVR</sequence>
<evidence type="ECO:0000313" key="4">
    <source>
        <dbReference type="Proteomes" id="UP000290900"/>
    </source>
</evidence>
<dbReference type="SUPFAM" id="SSF56235">
    <property type="entry name" value="N-terminal nucleophile aminohydrolases (Ntn hydrolases)"/>
    <property type="match status" value="1"/>
</dbReference>
<dbReference type="PANTHER" id="PTHR10188:SF8">
    <property type="entry name" value="THREONINE ASPARTASE 1"/>
    <property type="match status" value="1"/>
</dbReference>
<dbReference type="GO" id="GO:0004298">
    <property type="term" value="F:threonine-type endopeptidase activity"/>
    <property type="evidence" value="ECO:0007669"/>
    <property type="project" value="TreeGrafter"/>
</dbReference>
<organism evidence="3 4">
    <name type="scientific">Brettanomyces naardenensis</name>
    <name type="common">Yeast</name>
    <dbReference type="NCBI Taxonomy" id="13370"/>
    <lineage>
        <taxon>Eukaryota</taxon>
        <taxon>Fungi</taxon>
        <taxon>Dikarya</taxon>
        <taxon>Ascomycota</taxon>
        <taxon>Saccharomycotina</taxon>
        <taxon>Pichiomycetes</taxon>
        <taxon>Pichiales</taxon>
        <taxon>Pichiaceae</taxon>
        <taxon>Brettanomyces</taxon>
    </lineage>
</organism>
<dbReference type="InterPro" id="IPR029055">
    <property type="entry name" value="Ntn_hydrolases_N"/>
</dbReference>
<dbReference type="AlphaFoldDB" id="A0A448YL05"/>
<protein>
    <submittedName>
        <fullName evidence="3">DEKNAAC102649</fullName>
    </submittedName>
</protein>
<dbReference type="GO" id="GO:0005737">
    <property type="term" value="C:cytoplasm"/>
    <property type="evidence" value="ECO:0007669"/>
    <property type="project" value="TreeGrafter"/>
</dbReference>
<dbReference type="EMBL" id="CAACVR010000012">
    <property type="protein sequence ID" value="VEU21622.1"/>
    <property type="molecule type" value="Genomic_DNA"/>
</dbReference>
<dbReference type="Gene3D" id="3.60.20.30">
    <property type="entry name" value="(Glycosyl)asparaginase"/>
    <property type="match status" value="1"/>
</dbReference>
<reference evidence="3 4" key="1">
    <citation type="submission" date="2018-12" db="EMBL/GenBank/DDBJ databases">
        <authorList>
            <person name="Tiukova I."/>
            <person name="Dainat J."/>
        </authorList>
    </citation>
    <scope>NUCLEOTIDE SEQUENCE [LARGE SCALE GENOMIC DNA]</scope>
</reference>
<dbReference type="Proteomes" id="UP000290900">
    <property type="component" value="Unassembled WGS sequence"/>
</dbReference>
<accession>A0A448YL05</accession>
<evidence type="ECO:0000313" key="3">
    <source>
        <dbReference type="EMBL" id="VEU21622.1"/>
    </source>
</evidence>
<feature type="site" description="Cleavage; by autolysis" evidence="2">
    <location>
        <begin position="190"/>
        <end position="191"/>
    </location>
</feature>
<dbReference type="InParanoid" id="A0A448YL05"/>
<proteinExistence type="predicted"/>